<keyword evidence="2" id="KW-1185">Reference proteome</keyword>
<dbReference type="RefSeq" id="XP_024737917.1">
    <property type="nucleotide sequence ID" value="XM_024882999.1"/>
</dbReference>
<dbReference type="InParanoid" id="A0A2J6TDE3"/>
<dbReference type="AlphaFoldDB" id="A0A2J6TDE3"/>
<evidence type="ECO:0000313" key="1">
    <source>
        <dbReference type="EMBL" id="PMD61013.1"/>
    </source>
</evidence>
<dbReference type="GeneID" id="36591076"/>
<sequence length="125" mass="12585">MKRPVSVADAVLGVNTESEKINVGVSVTSTFILLNTVVSSSCVVTELTTVEVAAAAPAVLESVSTDVTTTKELVVKTEVVNWIEVNVAAVVTDTGTAGVIGAIDVVTDSGAAVSAGHTPAFTTPN</sequence>
<gene>
    <name evidence="1" type="ORF">K444DRAFT_629029</name>
</gene>
<dbReference type="Proteomes" id="UP000235371">
    <property type="component" value="Unassembled WGS sequence"/>
</dbReference>
<organism evidence="1 2">
    <name type="scientific">Hyaloscypha bicolor E</name>
    <dbReference type="NCBI Taxonomy" id="1095630"/>
    <lineage>
        <taxon>Eukaryota</taxon>
        <taxon>Fungi</taxon>
        <taxon>Dikarya</taxon>
        <taxon>Ascomycota</taxon>
        <taxon>Pezizomycotina</taxon>
        <taxon>Leotiomycetes</taxon>
        <taxon>Helotiales</taxon>
        <taxon>Hyaloscyphaceae</taxon>
        <taxon>Hyaloscypha</taxon>
        <taxon>Hyaloscypha bicolor</taxon>
    </lineage>
</organism>
<dbReference type="EMBL" id="KZ613787">
    <property type="protein sequence ID" value="PMD61013.1"/>
    <property type="molecule type" value="Genomic_DNA"/>
</dbReference>
<protein>
    <submittedName>
        <fullName evidence="1">Uncharacterized protein</fullName>
    </submittedName>
</protein>
<accession>A0A2J6TDE3</accession>
<evidence type="ECO:0000313" key="2">
    <source>
        <dbReference type="Proteomes" id="UP000235371"/>
    </source>
</evidence>
<name>A0A2J6TDE3_9HELO</name>
<reference evidence="1 2" key="1">
    <citation type="submission" date="2016-04" db="EMBL/GenBank/DDBJ databases">
        <title>A degradative enzymes factory behind the ericoid mycorrhizal symbiosis.</title>
        <authorList>
            <consortium name="DOE Joint Genome Institute"/>
            <person name="Martino E."/>
            <person name="Morin E."/>
            <person name="Grelet G."/>
            <person name="Kuo A."/>
            <person name="Kohler A."/>
            <person name="Daghino S."/>
            <person name="Barry K."/>
            <person name="Choi C."/>
            <person name="Cichocki N."/>
            <person name="Clum A."/>
            <person name="Copeland A."/>
            <person name="Hainaut M."/>
            <person name="Haridas S."/>
            <person name="Labutti K."/>
            <person name="Lindquist E."/>
            <person name="Lipzen A."/>
            <person name="Khouja H.-R."/>
            <person name="Murat C."/>
            <person name="Ohm R."/>
            <person name="Olson A."/>
            <person name="Spatafora J."/>
            <person name="Veneault-Fourrey C."/>
            <person name="Henrissat B."/>
            <person name="Grigoriev I."/>
            <person name="Martin F."/>
            <person name="Perotto S."/>
        </authorList>
    </citation>
    <scope>NUCLEOTIDE SEQUENCE [LARGE SCALE GENOMIC DNA]</scope>
    <source>
        <strain evidence="1 2">E</strain>
    </source>
</reference>
<proteinExistence type="predicted"/>